<protein>
    <recommendedName>
        <fullName evidence="2">DUF7704 domain-containing protein</fullName>
    </recommendedName>
</protein>
<comment type="caution">
    <text evidence="3">The sequence shown here is derived from an EMBL/GenBank/DDBJ whole genome shotgun (WGS) entry which is preliminary data.</text>
</comment>
<keyword evidence="4" id="KW-1185">Reference proteome</keyword>
<feature type="transmembrane region" description="Helical" evidence="1">
    <location>
        <begin position="12"/>
        <end position="32"/>
    </location>
</feature>
<accession>A0A8H7W9T6</accession>
<evidence type="ECO:0000259" key="2">
    <source>
        <dbReference type="Pfam" id="PF24803"/>
    </source>
</evidence>
<feature type="transmembrane region" description="Helical" evidence="1">
    <location>
        <begin position="75"/>
        <end position="93"/>
    </location>
</feature>
<keyword evidence="1" id="KW-0472">Membrane</keyword>
<dbReference type="Proteomes" id="UP000664132">
    <property type="component" value="Unassembled WGS sequence"/>
</dbReference>
<dbReference type="EMBL" id="JAFJYH010000177">
    <property type="protein sequence ID" value="KAG4416699.1"/>
    <property type="molecule type" value="Genomic_DNA"/>
</dbReference>
<dbReference type="InterPro" id="IPR056121">
    <property type="entry name" value="DUF7704"/>
</dbReference>
<gene>
    <name evidence="3" type="ORF">IFR04_010158</name>
</gene>
<dbReference type="AlphaFoldDB" id="A0A8H7W9T6"/>
<dbReference type="PANTHER" id="PTHR37019">
    <property type="entry name" value="CHROMOSOME 1, WHOLE GENOME SHOTGUN SEQUENCE"/>
    <property type="match status" value="1"/>
</dbReference>
<dbReference type="Pfam" id="PF24803">
    <property type="entry name" value="DUF7704"/>
    <property type="match status" value="1"/>
</dbReference>
<keyword evidence="1" id="KW-1133">Transmembrane helix</keyword>
<feature type="transmembrane region" description="Helical" evidence="1">
    <location>
        <begin position="144"/>
        <end position="164"/>
    </location>
</feature>
<organism evidence="3 4">
    <name type="scientific">Cadophora malorum</name>
    <dbReference type="NCBI Taxonomy" id="108018"/>
    <lineage>
        <taxon>Eukaryota</taxon>
        <taxon>Fungi</taxon>
        <taxon>Dikarya</taxon>
        <taxon>Ascomycota</taxon>
        <taxon>Pezizomycotina</taxon>
        <taxon>Leotiomycetes</taxon>
        <taxon>Helotiales</taxon>
        <taxon>Ploettnerulaceae</taxon>
        <taxon>Cadophora</taxon>
    </lineage>
</organism>
<sequence>MAPPKSLTHISLLYRLYFLYFEPFGALSGTYLCIFNPQRFLSGTVPLPAYLALSTPSPSLSPSSPTTRTVPLNPLLTMALLNIASLYILFAITEGVVLRLTRQKSVWLAVIVGMACADVGHLYAAWWVAPSRMGDLVNWNGDEWINYGTLFGGLGLRVAFLMGVGRS</sequence>
<reference evidence="3" key="1">
    <citation type="submission" date="2021-02" db="EMBL/GenBank/DDBJ databases">
        <title>Genome sequence Cadophora malorum strain M34.</title>
        <authorList>
            <person name="Stefanovic E."/>
            <person name="Vu D."/>
            <person name="Scully C."/>
            <person name="Dijksterhuis J."/>
            <person name="Roader J."/>
            <person name="Houbraken J."/>
        </authorList>
    </citation>
    <scope>NUCLEOTIDE SEQUENCE</scope>
    <source>
        <strain evidence="3">M34</strain>
    </source>
</reference>
<name>A0A8H7W9T6_9HELO</name>
<proteinExistence type="predicted"/>
<feature type="domain" description="DUF7704" evidence="2">
    <location>
        <begin position="9"/>
        <end position="165"/>
    </location>
</feature>
<evidence type="ECO:0000256" key="1">
    <source>
        <dbReference type="SAM" id="Phobius"/>
    </source>
</evidence>
<dbReference type="PANTHER" id="PTHR37019:SF1">
    <property type="entry name" value="EXPERA DOMAIN-CONTAINING PROTEIN"/>
    <property type="match status" value="1"/>
</dbReference>
<dbReference type="OrthoDB" id="3587182at2759"/>
<keyword evidence="1" id="KW-0812">Transmembrane</keyword>
<feature type="transmembrane region" description="Helical" evidence="1">
    <location>
        <begin position="105"/>
        <end position="124"/>
    </location>
</feature>
<evidence type="ECO:0000313" key="4">
    <source>
        <dbReference type="Proteomes" id="UP000664132"/>
    </source>
</evidence>
<evidence type="ECO:0000313" key="3">
    <source>
        <dbReference type="EMBL" id="KAG4416699.1"/>
    </source>
</evidence>